<dbReference type="Gene3D" id="3.20.20.70">
    <property type="entry name" value="Aldolase class I"/>
    <property type="match status" value="1"/>
</dbReference>
<dbReference type="GO" id="GO:0004789">
    <property type="term" value="F:thiamine-phosphate diphosphorylase activity"/>
    <property type="evidence" value="ECO:0007669"/>
    <property type="project" value="UniProtKB-EC"/>
</dbReference>
<proteinExistence type="inferred from homology"/>
<dbReference type="NCBIfam" id="TIGR00693">
    <property type="entry name" value="thiE"/>
    <property type="match status" value="1"/>
</dbReference>
<dbReference type="EMBL" id="JBHSWJ010000002">
    <property type="protein sequence ID" value="MFC6715161.1"/>
    <property type="molecule type" value="Genomic_DNA"/>
</dbReference>
<reference evidence="15" key="1">
    <citation type="journal article" date="2019" name="Int. J. Syst. Evol. Microbiol.">
        <title>The Global Catalogue of Microorganisms (GCM) 10K type strain sequencing project: providing services to taxonomists for standard genome sequencing and annotation.</title>
        <authorList>
            <consortium name="The Broad Institute Genomics Platform"/>
            <consortium name="The Broad Institute Genome Sequencing Center for Infectious Disease"/>
            <person name="Wu L."/>
            <person name="Ma J."/>
        </authorList>
    </citation>
    <scope>NUCLEOTIDE SEQUENCE [LARGE SCALE GENOMIC DNA]</scope>
    <source>
        <strain evidence="15">NBRC 106593</strain>
    </source>
</reference>
<sequence>MMHADLALHLVTDDRLTLDRLLEVVEEAVAGGVTVVQLRAKSAPARNQVAALVALSALLRGSAALVVNDRVDIALAARDVGAQVDGVHLGQQDVPPSTARRLLGRRALVGWSASRIDDLAALSTFPAGTVDYLGVGAVHPTSTKPDHPPALGIEGFGQFVAAAASVPCVAIGGIGTDDVAALRTAGAAGVAVVSAICAADDPRTATASLRSRWDAAAAEGVR</sequence>
<evidence type="ECO:0000256" key="5">
    <source>
        <dbReference type="ARBA" id="ARBA00022842"/>
    </source>
</evidence>
<keyword evidence="3 10" id="KW-0808">Transferase</keyword>
<evidence type="ECO:0000313" key="15">
    <source>
        <dbReference type="Proteomes" id="UP001596356"/>
    </source>
</evidence>
<evidence type="ECO:0000313" key="14">
    <source>
        <dbReference type="EMBL" id="MFC6715161.1"/>
    </source>
</evidence>
<dbReference type="InterPro" id="IPR034291">
    <property type="entry name" value="TMP_synthase"/>
</dbReference>
<organism evidence="14 15">
    <name type="scientific">Branchiibius cervicis</name>
    <dbReference type="NCBI Taxonomy" id="908252"/>
    <lineage>
        <taxon>Bacteria</taxon>
        <taxon>Bacillati</taxon>
        <taxon>Actinomycetota</taxon>
        <taxon>Actinomycetes</taxon>
        <taxon>Micrococcales</taxon>
        <taxon>Dermacoccaceae</taxon>
        <taxon>Branchiibius</taxon>
    </lineage>
</organism>
<keyword evidence="5 10" id="KW-0460">Magnesium</keyword>
<dbReference type="PANTHER" id="PTHR20857:SF15">
    <property type="entry name" value="THIAMINE-PHOSPHATE SYNTHASE"/>
    <property type="match status" value="1"/>
</dbReference>
<dbReference type="InterPro" id="IPR036206">
    <property type="entry name" value="ThiamineP_synth_sf"/>
</dbReference>
<comment type="catalytic activity">
    <reaction evidence="7 10 11">
        <text>4-methyl-5-(2-phosphooxyethyl)-thiazole + 4-amino-2-methyl-5-(diphosphooxymethyl)pyrimidine + H(+) = thiamine phosphate + diphosphate</text>
        <dbReference type="Rhea" id="RHEA:22328"/>
        <dbReference type="ChEBI" id="CHEBI:15378"/>
        <dbReference type="ChEBI" id="CHEBI:33019"/>
        <dbReference type="ChEBI" id="CHEBI:37575"/>
        <dbReference type="ChEBI" id="CHEBI:57841"/>
        <dbReference type="ChEBI" id="CHEBI:58296"/>
        <dbReference type="EC" id="2.5.1.3"/>
    </reaction>
</comment>
<gene>
    <name evidence="10 14" type="primary">thiE</name>
    <name evidence="14" type="ORF">ACFQBT_15625</name>
</gene>
<comment type="catalytic activity">
    <reaction evidence="8 10 11">
        <text>2-(2-carboxy-4-methylthiazol-5-yl)ethyl phosphate + 4-amino-2-methyl-5-(diphosphooxymethyl)pyrimidine + 2 H(+) = thiamine phosphate + CO2 + diphosphate</text>
        <dbReference type="Rhea" id="RHEA:47848"/>
        <dbReference type="ChEBI" id="CHEBI:15378"/>
        <dbReference type="ChEBI" id="CHEBI:16526"/>
        <dbReference type="ChEBI" id="CHEBI:33019"/>
        <dbReference type="ChEBI" id="CHEBI:37575"/>
        <dbReference type="ChEBI" id="CHEBI:57841"/>
        <dbReference type="ChEBI" id="CHEBI:62890"/>
        <dbReference type="EC" id="2.5.1.3"/>
    </reaction>
</comment>
<evidence type="ECO:0000256" key="3">
    <source>
        <dbReference type="ARBA" id="ARBA00022679"/>
    </source>
</evidence>
<feature type="binding site" evidence="10">
    <location>
        <position position="93"/>
    </location>
    <ligand>
        <name>Mg(2+)</name>
        <dbReference type="ChEBI" id="CHEBI:18420"/>
    </ligand>
</feature>
<dbReference type="PANTHER" id="PTHR20857">
    <property type="entry name" value="THIAMINE-PHOSPHATE PYROPHOSPHORYLASE"/>
    <property type="match status" value="1"/>
</dbReference>
<feature type="binding site" evidence="10">
    <location>
        <position position="69"/>
    </location>
    <ligand>
        <name>Mg(2+)</name>
        <dbReference type="ChEBI" id="CHEBI:18420"/>
    </ligand>
</feature>
<feature type="binding site" evidence="10">
    <location>
        <position position="112"/>
    </location>
    <ligand>
        <name>4-amino-2-methyl-5-(diphosphooxymethyl)pyrimidine</name>
        <dbReference type="ChEBI" id="CHEBI:57841"/>
    </ligand>
</feature>
<comment type="similarity">
    <text evidence="10 11">Belongs to the thiamine-phosphate synthase family.</text>
</comment>
<dbReference type="HAMAP" id="MF_00097">
    <property type="entry name" value="TMP_synthase"/>
    <property type="match status" value="1"/>
</dbReference>
<evidence type="ECO:0000259" key="13">
    <source>
        <dbReference type="Pfam" id="PF02581"/>
    </source>
</evidence>
<evidence type="ECO:0000256" key="6">
    <source>
        <dbReference type="ARBA" id="ARBA00022977"/>
    </source>
</evidence>
<dbReference type="EC" id="2.5.1.3" evidence="10"/>
<comment type="function">
    <text evidence="1 10">Condenses 4-methyl-5-(beta-hydroxyethyl)thiazole monophosphate (THZ-P) and 2-methyl-4-amino-5-hydroxymethyl pyrimidine pyrophosphate (HMP-PP) to form thiamine monophosphate (TMP).</text>
</comment>
<evidence type="ECO:0000256" key="9">
    <source>
        <dbReference type="ARBA" id="ARBA00047883"/>
    </source>
</evidence>
<comment type="pathway">
    <text evidence="2 10 12">Cofactor biosynthesis; thiamine diphosphate biosynthesis; thiamine phosphate from 4-amino-2-methyl-5-diphosphomethylpyrimidine and 4-methyl-5-(2-phosphoethyl)-thiazole: step 1/1.</text>
</comment>
<feature type="binding site" evidence="10">
    <location>
        <position position="68"/>
    </location>
    <ligand>
        <name>4-amino-2-methyl-5-(diphosphooxymethyl)pyrimidine</name>
        <dbReference type="ChEBI" id="CHEBI:57841"/>
    </ligand>
</feature>
<feature type="domain" description="Thiamine phosphate synthase/TenI" evidence="13">
    <location>
        <begin position="8"/>
        <end position="196"/>
    </location>
</feature>
<feature type="binding site" evidence="10">
    <location>
        <begin position="37"/>
        <end position="41"/>
    </location>
    <ligand>
        <name>4-amino-2-methyl-5-(diphosphooxymethyl)pyrimidine</name>
        <dbReference type="ChEBI" id="CHEBI:57841"/>
    </ligand>
</feature>
<evidence type="ECO:0000256" key="1">
    <source>
        <dbReference type="ARBA" id="ARBA00003814"/>
    </source>
</evidence>
<accession>A0ABW2AXD2</accession>
<dbReference type="Proteomes" id="UP001596356">
    <property type="component" value="Unassembled WGS sequence"/>
</dbReference>
<feature type="binding site" evidence="10">
    <location>
        <position position="173"/>
    </location>
    <ligand>
        <name>2-[(2R,5Z)-2-carboxy-4-methylthiazol-5(2H)-ylidene]ethyl phosphate</name>
        <dbReference type="ChEBI" id="CHEBI:62899"/>
    </ligand>
</feature>
<evidence type="ECO:0000256" key="2">
    <source>
        <dbReference type="ARBA" id="ARBA00005165"/>
    </source>
</evidence>
<protein>
    <recommendedName>
        <fullName evidence="10">Thiamine-phosphate synthase</fullName>
        <shortName evidence="10">TP synthase</shortName>
        <shortName evidence="10">TPS</shortName>
        <ecNumber evidence="10">2.5.1.3</ecNumber>
    </recommendedName>
    <alternativeName>
        <fullName evidence="10">Thiamine-phosphate pyrophosphorylase</fullName>
        <shortName evidence="10">TMP pyrophosphorylase</shortName>
        <shortName evidence="10">TMP-PPase</shortName>
    </alternativeName>
</protein>
<keyword evidence="15" id="KW-1185">Reference proteome</keyword>
<dbReference type="SUPFAM" id="SSF51391">
    <property type="entry name" value="Thiamin phosphate synthase"/>
    <property type="match status" value="1"/>
</dbReference>
<evidence type="ECO:0000256" key="7">
    <source>
        <dbReference type="ARBA" id="ARBA00047334"/>
    </source>
</evidence>
<comment type="caution">
    <text evidence="14">The sequence shown here is derived from an EMBL/GenBank/DDBJ whole genome shotgun (WGS) entry which is preliminary data.</text>
</comment>
<comment type="cofactor">
    <cofactor evidence="10">
        <name>Mg(2+)</name>
        <dbReference type="ChEBI" id="CHEBI:18420"/>
    </cofactor>
    <text evidence="10">Binds 1 Mg(2+) ion per subunit.</text>
</comment>
<evidence type="ECO:0000256" key="12">
    <source>
        <dbReference type="RuleBase" id="RU004253"/>
    </source>
</evidence>
<evidence type="ECO:0000256" key="11">
    <source>
        <dbReference type="RuleBase" id="RU003826"/>
    </source>
</evidence>
<dbReference type="CDD" id="cd00564">
    <property type="entry name" value="TMP_TenI"/>
    <property type="match status" value="1"/>
</dbReference>
<evidence type="ECO:0000256" key="4">
    <source>
        <dbReference type="ARBA" id="ARBA00022723"/>
    </source>
</evidence>
<dbReference type="InterPro" id="IPR013785">
    <property type="entry name" value="Aldolase_TIM"/>
</dbReference>
<comment type="catalytic activity">
    <reaction evidence="9 10 11">
        <text>2-[(2R,5Z)-2-carboxy-4-methylthiazol-5(2H)-ylidene]ethyl phosphate + 4-amino-2-methyl-5-(diphosphooxymethyl)pyrimidine + 2 H(+) = thiamine phosphate + CO2 + diphosphate</text>
        <dbReference type="Rhea" id="RHEA:47844"/>
        <dbReference type="ChEBI" id="CHEBI:15378"/>
        <dbReference type="ChEBI" id="CHEBI:16526"/>
        <dbReference type="ChEBI" id="CHEBI:33019"/>
        <dbReference type="ChEBI" id="CHEBI:37575"/>
        <dbReference type="ChEBI" id="CHEBI:57841"/>
        <dbReference type="ChEBI" id="CHEBI:62899"/>
        <dbReference type="EC" id="2.5.1.3"/>
    </reaction>
</comment>
<feature type="binding site" evidence="10">
    <location>
        <begin position="141"/>
        <end position="143"/>
    </location>
    <ligand>
        <name>2-[(2R,5Z)-2-carboxy-4-methylthiazol-5(2H)-ylidene]ethyl phosphate</name>
        <dbReference type="ChEBI" id="CHEBI:62899"/>
    </ligand>
</feature>
<keyword evidence="6 10" id="KW-0784">Thiamine biosynthesis</keyword>
<keyword evidence="4 10" id="KW-0479">Metal-binding</keyword>
<dbReference type="Pfam" id="PF02581">
    <property type="entry name" value="TMP-TENI"/>
    <property type="match status" value="1"/>
</dbReference>
<evidence type="ECO:0000256" key="10">
    <source>
        <dbReference type="HAMAP-Rule" id="MF_00097"/>
    </source>
</evidence>
<name>A0ABW2AXD2_9MICO</name>
<dbReference type="InterPro" id="IPR022998">
    <property type="entry name" value="ThiamineP_synth_TenI"/>
</dbReference>
<dbReference type="RefSeq" id="WP_377824060.1">
    <property type="nucleotide sequence ID" value="NZ_JBHSWJ010000002.1"/>
</dbReference>
<feature type="binding site" evidence="10">
    <location>
        <begin position="193"/>
        <end position="194"/>
    </location>
    <ligand>
        <name>2-[(2R,5Z)-2-carboxy-4-methylthiazol-5(2H)-ylidene]ethyl phosphate</name>
        <dbReference type="ChEBI" id="CHEBI:62899"/>
    </ligand>
</feature>
<evidence type="ECO:0000256" key="8">
    <source>
        <dbReference type="ARBA" id="ARBA00047851"/>
    </source>
</evidence>
<feature type="binding site" evidence="10">
    <location>
        <position position="144"/>
    </location>
    <ligand>
        <name>4-amino-2-methyl-5-(diphosphooxymethyl)pyrimidine</name>
        <dbReference type="ChEBI" id="CHEBI:57841"/>
    </ligand>
</feature>